<evidence type="ECO:0000256" key="1">
    <source>
        <dbReference type="ARBA" id="ARBA00005298"/>
    </source>
</evidence>
<dbReference type="InterPro" id="IPR011022">
    <property type="entry name" value="Arrestin_C-like"/>
</dbReference>
<reference evidence="5" key="1">
    <citation type="submission" date="2025-08" db="UniProtKB">
        <authorList>
            <consortium name="RefSeq"/>
        </authorList>
    </citation>
    <scope>IDENTIFICATION</scope>
</reference>
<feature type="region of interest" description="Disordered" evidence="2">
    <location>
        <begin position="361"/>
        <end position="424"/>
    </location>
</feature>
<dbReference type="GeneID" id="101857788"/>
<dbReference type="InterPro" id="IPR014752">
    <property type="entry name" value="Arrestin-like_C"/>
</dbReference>
<feature type="compositionally biased region" description="Polar residues" evidence="2">
    <location>
        <begin position="629"/>
        <end position="644"/>
    </location>
</feature>
<dbReference type="PANTHER" id="PTHR11188:SF17">
    <property type="entry name" value="FI21816P1"/>
    <property type="match status" value="1"/>
</dbReference>
<proteinExistence type="inferred from homology"/>
<dbReference type="InterPro" id="IPR011021">
    <property type="entry name" value="Arrestin-like_N"/>
</dbReference>
<protein>
    <submittedName>
        <fullName evidence="5">Uncharacterized protein LOC101857788</fullName>
    </submittedName>
</protein>
<name>A0ABM0JMK1_APLCA</name>
<feature type="compositionally biased region" description="Low complexity" evidence="2">
    <location>
        <begin position="656"/>
        <end position="668"/>
    </location>
</feature>
<feature type="domain" description="Arrestin C-terminal-like" evidence="3">
    <location>
        <begin position="173"/>
        <end position="303"/>
    </location>
</feature>
<dbReference type="SUPFAM" id="SSF81296">
    <property type="entry name" value="E set domains"/>
    <property type="match status" value="2"/>
</dbReference>
<dbReference type="Pfam" id="PF00339">
    <property type="entry name" value="Arrestin_N"/>
    <property type="match status" value="1"/>
</dbReference>
<comment type="similarity">
    <text evidence="1">Belongs to the arrestin family.</text>
</comment>
<dbReference type="Proteomes" id="UP000694888">
    <property type="component" value="Unplaced"/>
</dbReference>
<dbReference type="RefSeq" id="XP_005097201.1">
    <property type="nucleotide sequence ID" value="XM_005097144.2"/>
</dbReference>
<dbReference type="Gene3D" id="2.60.40.640">
    <property type="match status" value="2"/>
</dbReference>
<evidence type="ECO:0000313" key="5">
    <source>
        <dbReference type="RefSeq" id="XP_005097201.1"/>
    </source>
</evidence>
<accession>A0ABM0JMK1</accession>
<feature type="compositionally biased region" description="Polar residues" evidence="2">
    <location>
        <begin position="361"/>
        <end position="370"/>
    </location>
</feature>
<feature type="compositionally biased region" description="Basic and acidic residues" evidence="2">
    <location>
        <begin position="694"/>
        <end position="708"/>
    </location>
</feature>
<feature type="region of interest" description="Disordered" evidence="2">
    <location>
        <begin position="628"/>
        <end position="727"/>
    </location>
</feature>
<evidence type="ECO:0000259" key="3">
    <source>
        <dbReference type="SMART" id="SM01017"/>
    </source>
</evidence>
<sequence>MMSQKIINETFTTPGSQRVYRHGESVKGSVSFEATSDVMVEGVHIYLCGASLTKWSSGESHVVGKEIYLHQYQTLFGYDPDIRGCHMLPRGKHTYSYSFSLPSDGLPSSFEGSYGAIRYWLRVVVVQPFPLTNHVFYRSLTLLADVPVRTTDNLRPYKTTRDKTISKALGFGDAGRLTLTVGLDRKAYCPGESMLIDVTAKNESSKDLGVVKASLIQVVTFKAQDEDKTTKVPIHSLLSEKLKAGQTISWEKQPFLVSAMPPSTKPATCYIIDVKYKLNIKVEVPYGFDLEFPHPITIATLPFQPEHKGPAAAGQTIHVLGNAQCTKGVEKFSGNDGMFDIFSFTPYSAYVSEKRVANNVGTAKKATQNPAAVKRPQPSAPPVNAQPNVGAGASGGTVRATSADQRKDKPLVYPSPRQENGACPTAPPMYTGPQDAPPSYLEAIGAIPSGTAPASGTGKGAVLVVAFPEKIIKEAKTFFLSTESRTLASHDGQVMCINVRPFTKTESLILWPRKMAIAFLYFQGQTQAEAWSKMVMADSPGLTKEWVVFVAESSKTKGTRPDPSFKVCEVSVSRQLVSTDVLVSELKKDSQKRFVSTLTKAKAGVKKVVTNGNFKFLQGDWSSLGDASFFNTRQPQQDSSSKWNEQLVKKAKAPLSNAEVETSASSSSPTPPPSSSSPSHCSEEAEASPGADKALAEKDQASDERKFEEENDEDTSDSEKAEGSGIAYLDEPIVTMRLHQYQDMDVYYNDSEKIVEDNEFMTWIEKGMEYIQIITNAVCPSKGF</sequence>
<dbReference type="InterPro" id="IPR050357">
    <property type="entry name" value="Arrestin_domain-protein"/>
</dbReference>
<evidence type="ECO:0000313" key="4">
    <source>
        <dbReference type="Proteomes" id="UP000694888"/>
    </source>
</evidence>
<dbReference type="InterPro" id="IPR014756">
    <property type="entry name" value="Ig_E-set"/>
</dbReference>
<evidence type="ECO:0000256" key="2">
    <source>
        <dbReference type="SAM" id="MobiDB-lite"/>
    </source>
</evidence>
<dbReference type="SMART" id="SM01017">
    <property type="entry name" value="Arrestin_C"/>
    <property type="match status" value="1"/>
</dbReference>
<keyword evidence="4" id="KW-1185">Reference proteome</keyword>
<dbReference type="Pfam" id="PF02752">
    <property type="entry name" value="Arrestin_C"/>
    <property type="match status" value="1"/>
</dbReference>
<organism evidence="4 5">
    <name type="scientific">Aplysia californica</name>
    <name type="common">California sea hare</name>
    <dbReference type="NCBI Taxonomy" id="6500"/>
    <lineage>
        <taxon>Eukaryota</taxon>
        <taxon>Metazoa</taxon>
        <taxon>Spiralia</taxon>
        <taxon>Lophotrochozoa</taxon>
        <taxon>Mollusca</taxon>
        <taxon>Gastropoda</taxon>
        <taxon>Heterobranchia</taxon>
        <taxon>Euthyneura</taxon>
        <taxon>Tectipleura</taxon>
        <taxon>Aplysiida</taxon>
        <taxon>Aplysioidea</taxon>
        <taxon>Aplysiidae</taxon>
        <taxon>Aplysia</taxon>
    </lineage>
</organism>
<gene>
    <name evidence="5" type="primary">LOC101857788</name>
</gene>
<dbReference type="PANTHER" id="PTHR11188">
    <property type="entry name" value="ARRESTIN DOMAIN CONTAINING PROTEIN"/>
    <property type="match status" value="1"/>
</dbReference>